<organism evidence="7 8">
    <name type="scientific">Coemansia biformis</name>
    <dbReference type="NCBI Taxonomy" id="1286918"/>
    <lineage>
        <taxon>Eukaryota</taxon>
        <taxon>Fungi</taxon>
        <taxon>Fungi incertae sedis</taxon>
        <taxon>Zoopagomycota</taxon>
        <taxon>Kickxellomycotina</taxon>
        <taxon>Kickxellomycetes</taxon>
        <taxon>Kickxellales</taxon>
        <taxon>Kickxellaceae</taxon>
        <taxon>Coemansia</taxon>
    </lineage>
</organism>
<keyword evidence="2" id="KW-0963">Cytoplasm</keyword>
<evidence type="ECO:0000256" key="2">
    <source>
        <dbReference type="ARBA" id="ARBA00022490"/>
    </source>
</evidence>
<dbReference type="CDD" id="cd03015">
    <property type="entry name" value="PRX_Typ2cys"/>
    <property type="match status" value="1"/>
</dbReference>
<keyword evidence="5" id="KW-0676">Redox-active center</keyword>
<keyword evidence="7" id="KW-0575">Peroxidase</keyword>
<dbReference type="GO" id="GO:0005829">
    <property type="term" value="C:cytosol"/>
    <property type="evidence" value="ECO:0007669"/>
    <property type="project" value="TreeGrafter"/>
</dbReference>
<keyword evidence="4" id="KW-1015">Disulfide bond</keyword>
<dbReference type="EC" id="1.11.1.24" evidence="7"/>
<dbReference type="Gene3D" id="3.40.30.10">
    <property type="entry name" value="Glutaredoxin"/>
    <property type="match status" value="1"/>
</dbReference>
<dbReference type="GO" id="GO:0042744">
    <property type="term" value="P:hydrogen peroxide catabolic process"/>
    <property type="evidence" value="ECO:0007669"/>
    <property type="project" value="TreeGrafter"/>
</dbReference>
<evidence type="ECO:0000256" key="1">
    <source>
        <dbReference type="ARBA" id="ARBA00004496"/>
    </source>
</evidence>
<evidence type="ECO:0000313" key="8">
    <source>
        <dbReference type="Proteomes" id="UP001143981"/>
    </source>
</evidence>
<dbReference type="GO" id="GO:0019430">
    <property type="term" value="P:removal of superoxide radicals"/>
    <property type="evidence" value="ECO:0007669"/>
    <property type="project" value="TreeGrafter"/>
</dbReference>
<evidence type="ECO:0000259" key="6">
    <source>
        <dbReference type="PROSITE" id="PS51352"/>
    </source>
</evidence>
<evidence type="ECO:0000256" key="5">
    <source>
        <dbReference type="ARBA" id="ARBA00023284"/>
    </source>
</evidence>
<dbReference type="Proteomes" id="UP001143981">
    <property type="component" value="Unassembled WGS sequence"/>
</dbReference>
<keyword evidence="8" id="KW-1185">Reference proteome</keyword>
<comment type="caution">
    <text evidence="7">The sequence shown here is derived from an EMBL/GenBank/DDBJ whole genome shotgun (WGS) entry which is preliminary data.</text>
</comment>
<dbReference type="InterPro" id="IPR050217">
    <property type="entry name" value="Peroxiredoxin"/>
</dbReference>
<dbReference type="AlphaFoldDB" id="A0A9W8CXA0"/>
<dbReference type="InterPro" id="IPR036249">
    <property type="entry name" value="Thioredoxin-like_sf"/>
</dbReference>
<dbReference type="PANTHER" id="PTHR10681:SF163">
    <property type="entry name" value="AT16346P-RELATED"/>
    <property type="match status" value="1"/>
</dbReference>
<comment type="subcellular location">
    <subcellularLocation>
        <location evidence="1">Cytoplasm</location>
    </subcellularLocation>
</comment>
<evidence type="ECO:0000313" key="7">
    <source>
        <dbReference type="EMBL" id="KAJ1727115.1"/>
    </source>
</evidence>
<accession>A0A9W8CXA0</accession>
<dbReference type="GO" id="GO:0045454">
    <property type="term" value="P:cell redox homeostasis"/>
    <property type="evidence" value="ECO:0007669"/>
    <property type="project" value="TreeGrafter"/>
</dbReference>
<dbReference type="PANTHER" id="PTHR10681">
    <property type="entry name" value="THIOREDOXIN PEROXIDASE"/>
    <property type="match status" value="1"/>
</dbReference>
<name>A0A9W8CXA0_9FUNG</name>
<keyword evidence="3 7" id="KW-0560">Oxidoreductase</keyword>
<dbReference type="InterPro" id="IPR000866">
    <property type="entry name" value="AhpC/TSA"/>
</dbReference>
<reference evidence="7" key="1">
    <citation type="submission" date="2022-07" db="EMBL/GenBank/DDBJ databases">
        <title>Phylogenomic reconstructions and comparative analyses of Kickxellomycotina fungi.</title>
        <authorList>
            <person name="Reynolds N.K."/>
            <person name="Stajich J.E."/>
            <person name="Barry K."/>
            <person name="Grigoriev I.V."/>
            <person name="Crous P."/>
            <person name="Smith M.E."/>
        </authorList>
    </citation>
    <scope>NUCLEOTIDE SEQUENCE</scope>
    <source>
        <strain evidence="7">BCRC 34381</strain>
    </source>
</reference>
<sequence>MAPPVDDHAKRLCELSIDSEAKKRRLASATAAGEDATANCPQRKCVIGRPAPAFQVPAVLGDGTLASVSLDDYRGRYVLLLFYQADFTFVCQTELSSFSDRARELADLGCDLLVCSTDSQFVHFNWRQHPRSQGGVDSISMPMLADTTKQVSRSYGVLCEETGQAFRGLFIVDRSQLLRIALINDMPIGRSVDEALRLVQALRFTDEYGEVCPAGWRPGSAAIKPSIHESKRFFGQHVDQDTPMI</sequence>
<feature type="domain" description="Thioredoxin" evidence="6">
    <location>
        <begin position="45"/>
        <end position="204"/>
    </location>
</feature>
<dbReference type="InterPro" id="IPR013766">
    <property type="entry name" value="Thioredoxin_domain"/>
</dbReference>
<dbReference type="Pfam" id="PF10417">
    <property type="entry name" value="1-cysPrx_C"/>
    <property type="match status" value="1"/>
</dbReference>
<dbReference type="InterPro" id="IPR019479">
    <property type="entry name" value="Peroxiredoxin_C"/>
</dbReference>
<protein>
    <submittedName>
        <fullName evidence="7">Peroxiredoxin-2</fullName>
        <ecNumber evidence="7">1.11.1.24</ecNumber>
    </submittedName>
</protein>
<dbReference type="GO" id="GO:0008379">
    <property type="term" value="F:thioredoxin peroxidase activity"/>
    <property type="evidence" value="ECO:0007669"/>
    <property type="project" value="TreeGrafter"/>
</dbReference>
<dbReference type="Pfam" id="PF00578">
    <property type="entry name" value="AhpC-TSA"/>
    <property type="match status" value="1"/>
</dbReference>
<gene>
    <name evidence="7" type="primary">PRDX2</name>
    <name evidence="7" type="ORF">LPJ61_004752</name>
</gene>
<dbReference type="FunFam" id="3.40.30.10:FF:000002">
    <property type="entry name" value="Alkyl hydroperoxide reductase C"/>
    <property type="match status" value="1"/>
</dbReference>
<evidence type="ECO:0000256" key="3">
    <source>
        <dbReference type="ARBA" id="ARBA00023002"/>
    </source>
</evidence>
<proteinExistence type="predicted"/>
<dbReference type="SUPFAM" id="SSF52833">
    <property type="entry name" value="Thioredoxin-like"/>
    <property type="match status" value="1"/>
</dbReference>
<evidence type="ECO:0000256" key="4">
    <source>
        <dbReference type="ARBA" id="ARBA00023157"/>
    </source>
</evidence>
<dbReference type="PROSITE" id="PS51352">
    <property type="entry name" value="THIOREDOXIN_2"/>
    <property type="match status" value="1"/>
</dbReference>
<dbReference type="OrthoDB" id="185659at2759"/>
<dbReference type="EMBL" id="JANBOI010001216">
    <property type="protein sequence ID" value="KAJ1727115.1"/>
    <property type="molecule type" value="Genomic_DNA"/>
</dbReference>